<keyword evidence="8" id="KW-0966">Cell projection</keyword>
<dbReference type="AlphaFoldDB" id="A0A932ZSV2"/>
<dbReference type="InterPro" id="IPR053967">
    <property type="entry name" value="LlgE_F_G-like_D1"/>
</dbReference>
<comment type="similarity">
    <text evidence="2 4">Belongs to the flagella basal body rod proteins family.</text>
</comment>
<proteinExistence type="inferred from homology"/>
<dbReference type="EMBL" id="JACQRX010000047">
    <property type="protein sequence ID" value="MBI4251028.1"/>
    <property type="molecule type" value="Genomic_DNA"/>
</dbReference>
<dbReference type="Pfam" id="PF06429">
    <property type="entry name" value="Flg_bbr_C"/>
    <property type="match status" value="1"/>
</dbReference>
<keyword evidence="8" id="KW-0969">Cilium</keyword>
<name>A0A932ZSV2_UNCTE</name>
<dbReference type="PANTHER" id="PTHR30435:SF19">
    <property type="entry name" value="FLAGELLAR BASAL-BODY ROD PROTEIN FLGG"/>
    <property type="match status" value="1"/>
</dbReference>
<feature type="domain" description="Flagellar basal body rod protein N-terminal" evidence="5">
    <location>
        <begin position="11"/>
        <end position="35"/>
    </location>
</feature>
<dbReference type="GO" id="GO:0071978">
    <property type="term" value="P:bacterial-type flagellum-dependent swarming motility"/>
    <property type="evidence" value="ECO:0007669"/>
    <property type="project" value="TreeGrafter"/>
</dbReference>
<evidence type="ECO:0000259" key="7">
    <source>
        <dbReference type="Pfam" id="PF22692"/>
    </source>
</evidence>
<evidence type="ECO:0000313" key="9">
    <source>
        <dbReference type="Proteomes" id="UP000752292"/>
    </source>
</evidence>
<evidence type="ECO:0000313" key="8">
    <source>
        <dbReference type="EMBL" id="MBI4251028.1"/>
    </source>
</evidence>
<dbReference type="GO" id="GO:0009425">
    <property type="term" value="C:bacterial-type flagellum basal body"/>
    <property type="evidence" value="ECO:0007669"/>
    <property type="project" value="UniProtKB-SubCell"/>
</dbReference>
<evidence type="ECO:0000259" key="5">
    <source>
        <dbReference type="Pfam" id="PF00460"/>
    </source>
</evidence>
<feature type="domain" description="Flagellar basal-body/hook protein C-terminal" evidence="6">
    <location>
        <begin position="200"/>
        <end position="244"/>
    </location>
</feature>
<evidence type="ECO:0000256" key="3">
    <source>
        <dbReference type="ARBA" id="ARBA00023143"/>
    </source>
</evidence>
<evidence type="ECO:0000256" key="2">
    <source>
        <dbReference type="ARBA" id="ARBA00009677"/>
    </source>
</evidence>
<dbReference type="NCBIfam" id="TIGR03506">
    <property type="entry name" value="FlgEFG_subfam"/>
    <property type="match status" value="1"/>
</dbReference>
<evidence type="ECO:0000256" key="4">
    <source>
        <dbReference type="RuleBase" id="RU362116"/>
    </source>
</evidence>
<evidence type="ECO:0000256" key="1">
    <source>
        <dbReference type="ARBA" id="ARBA00004117"/>
    </source>
</evidence>
<comment type="caution">
    <text evidence="8">The sequence shown here is derived from an EMBL/GenBank/DDBJ whole genome shotgun (WGS) entry which is preliminary data.</text>
</comment>
<keyword evidence="3 4" id="KW-0975">Bacterial flagellum</keyword>
<keyword evidence="8" id="KW-0282">Flagellum</keyword>
<gene>
    <name evidence="8" type="ORF">HY618_01080</name>
</gene>
<dbReference type="Pfam" id="PF22692">
    <property type="entry name" value="LlgE_F_G_D1"/>
    <property type="match status" value="1"/>
</dbReference>
<evidence type="ECO:0000259" key="6">
    <source>
        <dbReference type="Pfam" id="PF06429"/>
    </source>
</evidence>
<feature type="domain" description="Flagellar hook protein FlgE/F/G-like D1" evidence="7">
    <location>
        <begin position="90"/>
        <end position="155"/>
    </location>
</feature>
<accession>A0A932ZSV2</accession>
<dbReference type="PANTHER" id="PTHR30435">
    <property type="entry name" value="FLAGELLAR PROTEIN"/>
    <property type="match status" value="1"/>
</dbReference>
<dbReference type="InterPro" id="IPR010930">
    <property type="entry name" value="Flg_bb/hook_C_dom"/>
</dbReference>
<organism evidence="8 9">
    <name type="scientific">Tectimicrobiota bacterium</name>
    <dbReference type="NCBI Taxonomy" id="2528274"/>
    <lineage>
        <taxon>Bacteria</taxon>
        <taxon>Pseudomonadati</taxon>
        <taxon>Nitrospinota/Tectimicrobiota group</taxon>
        <taxon>Candidatus Tectimicrobiota</taxon>
    </lineage>
</organism>
<protein>
    <submittedName>
        <fullName evidence="8">Flagellar hook-basal body protein</fullName>
    </submittedName>
</protein>
<dbReference type="InterPro" id="IPR019776">
    <property type="entry name" value="Flagellar_basal_body_rod_CS"/>
</dbReference>
<dbReference type="InterPro" id="IPR020013">
    <property type="entry name" value="Flagellar_FlgE/F/G"/>
</dbReference>
<dbReference type="SUPFAM" id="SSF117143">
    <property type="entry name" value="Flagellar hook protein flgE"/>
    <property type="match status" value="1"/>
</dbReference>
<comment type="subcellular location">
    <subcellularLocation>
        <location evidence="1 4">Bacterial flagellum basal body</location>
    </subcellularLocation>
</comment>
<sequence length="253" mass="27607">MQPGAYTVVAAALLRQRHLEITTNNLANASTVGFKAERPFFDLYRDLQPPDEIRPLGDDLVRQSRWAGSHIDYSGGKTQQTTNPLDLSLVGSGFFVLQTAAGLRYTRAGQFTLNGNREIVSQDGWPVLGRGGAPIRLPVGEGAKIVIGQTGEVRVGEQAVGQIQVVDFPKPYRLFKQHGASFSTIDPRETGTPVATPQMVQGALELSNVQPVTEMVGLIETARLYEAYQKILQSFDTMNDRAVNDLGRTQPIA</sequence>
<dbReference type="PROSITE" id="PS00588">
    <property type="entry name" value="FLAGELLA_BB_ROD"/>
    <property type="match status" value="1"/>
</dbReference>
<reference evidence="8" key="1">
    <citation type="submission" date="2020-07" db="EMBL/GenBank/DDBJ databases">
        <title>Huge and variable diversity of episymbiotic CPR bacteria and DPANN archaea in groundwater ecosystems.</title>
        <authorList>
            <person name="He C.Y."/>
            <person name="Keren R."/>
            <person name="Whittaker M."/>
            <person name="Farag I.F."/>
            <person name="Doudna J."/>
            <person name="Cate J.H.D."/>
            <person name="Banfield J.F."/>
        </authorList>
    </citation>
    <scope>NUCLEOTIDE SEQUENCE</scope>
    <source>
        <strain evidence="8">NC_groundwater_1370_Ag_S-0.2um_69_93</strain>
    </source>
</reference>
<dbReference type="Pfam" id="PF00460">
    <property type="entry name" value="Flg_bb_rod"/>
    <property type="match status" value="1"/>
</dbReference>
<dbReference type="InterPro" id="IPR037925">
    <property type="entry name" value="FlgE/F/G-like"/>
</dbReference>
<dbReference type="InterPro" id="IPR001444">
    <property type="entry name" value="Flag_bb_rod_N"/>
</dbReference>
<dbReference type="Proteomes" id="UP000752292">
    <property type="component" value="Unassembled WGS sequence"/>
</dbReference>